<evidence type="ECO:0000313" key="7">
    <source>
        <dbReference type="Proteomes" id="UP000009226"/>
    </source>
</evidence>
<evidence type="ECO:0000313" key="6">
    <source>
        <dbReference type="EMBL" id="AEF94553.1"/>
    </source>
</evidence>
<dbReference type="AlphaFoldDB" id="F6B7J9"/>
<gene>
    <name evidence="6" type="ordered locus">Desca_1705</name>
</gene>
<dbReference type="GO" id="GO:0008234">
    <property type="term" value="F:cysteine-type peptidase activity"/>
    <property type="evidence" value="ECO:0007669"/>
    <property type="project" value="UniProtKB-KW"/>
</dbReference>
<evidence type="ECO:0000259" key="5">
    <source>
        <dbReference type="PROSITE" id="PS51935"/>
    </source>
</evidence>
<evidence type="ECO:0000256" key="3">
    <source>
        <dbReference type="ARBA" id="ARBA00022801"/>
    </source>
</evidence>
<dbReference type="HOGENOM" id="CLU_016043_13_2_9"/>
<keyword evidence="4" id="KW-0788">Thiol protease</keyword>
<organism evidence="6 7">
    <name type="scientific">Desulfotomaculum nigrificans (strain DSM 14880 / VKM B-2319 / CO-1-SRB)</name>
    <name type="common">Desulfotomaculum carboxydivorans</name>
    <dbReference type="NCBI Taxonomy" id="868595"/>
    <lineage>
        <taxon>Bacteria</taxon>
        <taxon>Bacillati</taxon>
        <taxon>Bacillota</taxon>
        <taxon>Clostridia</taxon>
        <taxon>Eubacteriales</taxon>
        <taxon>Desulfotomaculaceae</taxon>
        <taxon>Desulfotomaculum</taxon>
    </lineage>
</organism>
<dbReference type="PANTHER" id="PTHR47053">
    <property type="entry name" value="MUREIN DD-ENDOPEPTIDASE MEPH-RELATED"/>
    <property type="match status" value="1"/>
</dbReference>
<dbReference type="STRING" id="868595.Desca_1705"/>
<proteinExistence type="inferred from homology"/>
<keyword evidence="7" id="KW-1185">Reference proteome</keyword>
<keyword evidence="2" id="KW-0645">Protease</keyword>
<dbReference type="KEGG" id="dca:Desca_1705"/>
<evidence type="ECO:0000256" key="2">
    <source>
        <dbReference type="ARBA" id="ARBA00022670"/>
    </source>
</evidence>
<dbReference type="Gene3D" id="3.90.1720.10">
    <property type="entry name" value="endopeptidase domain like (from Nostoc punctiforme)"/>
    <property type="match status" value="1"/>
</dbReference>
<comment type="similarity">
    <text evidence="1">Belongs to the peptidase C40 family.</text>
</comment>
<dbReference type="InterPro" id="IPR041382">
    <property type="entry name" value="SH3_16"/>
</dbReference>
<dbReference type="Gene3D" id="2.30.30.40">
    <property type="entry name" value="SH3 Domains"/>
    <property type="match status" value="2"/>
</dbReference>
<dbReference type="eggNOG" id="COG0791">
    <property type="taxonomic scope" value="Bacteria"/>
</dbReference>
<dbReference type="PROSITE" id="PS51935">
    <property type="entry name" value="NLPC_P60"/>
    <property type="match status" value="1"/>
</dbReference>
<dbReference type="Pfam" id="PF00877">
    <property type="entry name" value="NLPC_P60"/>
    <property type="match status" value="1"/>
</dbReference>
<accession>F6B7J9</accession>
<dbReference type="SUPFAM" id="SSF54001">
    <property type="entry name" value="Cysteine proteinases"/>
    <property type="match status" value="1"/>
</dbReference>
<dbReference type="Pfam" id="PF18348">
    <property type="entry name" value="SH3_16"/>
    <property type="match status" value="1"/>
</dbReference>
<evidence type="ECO:0000256" key="4">
    <source>
        <dbReference type="ARBA" id="ARBA00022807"/>
    </source>
</evidence>
<dbReference type="EMBL" id="CP002736">
    <property type="protein sequence ID" value="AEF94553.1"/>
    <property type="molecule type" value="Genomic_DNA"/>
</dbReference>
<dbReference type="PANTHER" id="PTHR47053:SF1">
    <property type="entry name" value="MUREIN DD-ENDOPEPTIDASE MEPH-RELATED"/>
    <property type="match status" value="1"/>
</dbReference>
<dbReference type="Proteomes" id="UP000009226">
    <property type="component" value="Chromosome"/>
</dbReference>
<dbReference type="RefSeq" id="WP_003543285.1">
    <property type="nucleotide sequence ID" value="NC_015565.1"/>
</dbReference>
<sequence length="269" mass="29754">MPDLREVEVGTTVITAVPVADVLEKPEEGVPRTTQLLMGWPAQVLGMEADWLHIQAADGSPGWAKMDHFSLPPWPEQVSQIKIRRATADLYLIPGVTAKKLCTLFLGSQLYLLEQREEYLKVVVPRGGTAFVHKEDVKILESNQLTKQKEGVLATAGLFIGSPYLWGGMTVQGIDCSGLTYMAYFANGYQLPRNAEDQFKVGKPVDKADLQTGDLVFFSTIDPGPSHVGIYQGDGLFLNARTKQGVTTTSLDDDFFACRYLGARRYFDF</sequence>
<dbReference type="MEROPS" id="C40.007"/>
<dbReference type="InterPro" id="IPR000064">
    <property type="entry name" value="NLP_P60_dom"/>
</dbReference>
<dbReference type="GO" id="GO:0006508">
    <property type="term" value="P:proteolysis"/>
    <property type="evidence" value="ECO:0007669"/>
    <property type="project" value="UniProtKB-KW"/>
</dbReference>
<protein>
    <submittedName>
        <fullName evidence="6">NLP/P60 protein</fullName>
    </submittedName>
</protein>
<dbReference type="InterPro" id="IPR051202">
    <property type="entry name" value="Peptidase_C40"/>
</dbReference>
<dbReference type="InterPro" id="IPR038765">
    <property type="entry name" value="Papain-like_cys_pep_sf"/>
</dbReference>
<keyword evidence="3" id="KW-0378">Hydrolase</keyword>
<name>F6B7J9_DESCC</name>
<evidence type="ECO:0000256" key="1">
    <source>
        <dbReference type="ARBA" id="ARBA00007074"/>
    </source>
</evidence>
<reference evidence="6" key="1">
    <citation type="submission" date="2011-05" db="EMBL/GenBank/DDBJ databases">
        <title>Complete sequence of Desulfotomaculum carboxydivorans CO-1-SRB.</title>
        <authorList>
            <consortium name="US DOE Joint Genome Institute"/>
            <person name="Lucas S."/>
            <person name="Han J."/>
            <person name="Lapidus A."/>
            <person name="Cheng J.-F."/>
            <person name="Goodwin L."/>
            <person name="Pitluck S."/>
            <person name="Peters L."/>
            <person name="Mikhailova N."/>
            <person name="Lu M."/>
            <person name="Han C."/>
            <person name="Tapia R."/>
            <person name="Land M."/>
            <person name="Hauser L."/>
            <person name="Kyrpides N."/>
            <person name="Ivanova N."/>
            <person name="Pagani I."/>
            <person name="Stams A."/>
            <person name="Plugge C."/>
            <person name="Muyzer G."/>
            <person name="Kuever J."/>
            <person name="Parshina S."/>
            <person name="Ivanova A."/>
            <person name="Nazina T."/>
            <person name="Woyke T."/>
        </authorList>
    </citation>
    <scope>NUCLEOTIDE SEQUENCE [LARGE SCALE GENOMIC DNA]</scope>
    <source>
        <strain evidence="6">CO-1-SRB</strain>
    </source>
</reference>
<feature type="domain" description="NlpC/P60" evidence="5">
    <location>
        <begin position="146"/>
        <end position="267"/>
    </location>
</feature>